<evidence type="ECO:0000256" key="1">
    <source>
        <dbReference type="ARBA" id="ARBA00010552"/>
    </source>
</evidence>
<accession>A0A074YSE2</accession>
<dbReference type="Gene3D" id="3.30.1330.40">
    <property type="entry name" value="RutC-like"/>
    <property type="match status" value="1"/>
</dbReference>
<evidence type="ECO:0000256" key="2">
    <source>
        <dbReference type="SAM" id="MobiDB-lite"/>
    </source>
</evidence>
<dbReference type="FunFam" id="3.30.1330.40:FF:000001">
    <property type="entry name" value="L-PSP family endoribonuclease"/>
    <property type="match status" value="1"/>
</dbReference>
<comment type="similarity">
    <text evidence="1">Belongs to the RutC family.</text>
</comment>
<dbReference type="OrthoDB" id="309640at2759"/>
<organism evidence="3 4">
    <name type="scientific">Aureobasidium pullulans EXF-150</name>
    <dbReference type="NCBI Taxonomy" id="1043002"/>
    <lineage>
        <taxon>Eukaryota</taxon>
        <taxon>Fungi</taxon>
        <taxon>Dikarya</taxon>
        <taxon>Ascomycota</taxon>
        <taxon>Pezizomycotina</taxon>
        <taxon>Dothideomycetes</taxon>
        <taxon>Dothideomycetidae</taxon>
        <taxon>Dothideales</taxon>
        <taxon>Saccotheciaceae</taxon>
        <taxon>Aureobasidium</taxon>
    </lineage>
</organism>
<dbReference type="CDD" id="cd00448">
    <property type="entry name" value="YjgF_YER057c_UK114_family"/>
    <property type="match status" value="1"/>
</dbReference>
<dbReference type="NCBIfam" id="TIGR00004">
    <property type="entry name" value="Rid family detoxifying hydrolase"/>
    <property type="match status" value="1"/>
</dbReference>
<dbReference type="STRING" id="1043002.A0A074YSE2"/>
<dbReference type="AlphaFoldDB" id="A0A074YSE2"/>
<dbReference type="SUPFAM" id="SSF55298">
    <property type="entry name" value="YjgF-like"/>
    <property type="match status" value="1"/>
</dbReference>
<proteinExistence type="inferred from homology"/>
<dbReference type="EMBL" id="KL584974">
    <property type="protein sequence ID" value="KEQ89776.1"/>
    <property type="molecule type" value="Genomic_DNA"/>
</dbReference>
<dbReference type="PANTHER" id="PTHR11803:SF58">
    <property type="entry name" value="PROTEIN HMF1-RELATED"/>
    <property type="match status" value="1"/>
</dbReference>
<evidence type="ECO:0000313" key="4">
    <source>
        <dbReference type="Proteomes" id="UP000030706"/>
    </source>
</evidence>
<sequence>MPSQRQAIHASSAPKPNGNYSHVVREGNTLHIAGWMGDDPTTGDIVPGGIEAQTHRAILNIKACLLAANSSLDKIVRRRIYLMKMSDFRKVDEIWAEYFEEPYPVSTCVQVSGLAKEGALVELEVVAQA</sequence>
<reference evidence="3 4" key="1">
    <citation type="journal article" date="2014" name="BMC Genomics">
        <title>Genome sequencing of four Aureobasidium pullulans varieties: biotechnological potential, stress tolerance, and description of new species.</title>
        <authorList>
            <person name="Gostin Ar C."/>
            <person name="Ohm R.A."/>
            <person name="Kogej T."/>
            <person name="Sonjak S."/>
            <person name="Turk M."/>
            <person name="Zajc J."/>
            <person name="Zalar P."/>
            <person name="Grube M."/>
            <person name="Sun H."/>
            <person name="Han J."/>
            <person name="Sharma A."/>
            <person name="Chiniquy J."/>
            <person name="Ngan C.Y."/>
            <person name="Lipzen A."/>
            <person name="Barry K."/>
            <person name="Grigoriev I.V."/>
            <person name="Gunde-Cimerman N."/>
        </authorList>
    </citation>
    <scope>NUCLEOTIDE SEQUENCE [LARGE SCALE GENOMIC DNA]</scope>
    <source>
        <strain evidence="3 4">EXF-150</strain>
    </source>
</reference>
<dbReference type="RefSeq" id="XP_029765963.1">
    <property type="nucleotide sequence ID" value="XM_029908877.1"/>
</dbReference>
<dbReference type="GeneID" id="40751183"/>
<dbReference type="PANTHER" id="PTHR11803">
    <property type="entry name" value="2-IMINOBUTANOATE/2-IMINOPROPANOATE DEAMINASE RIDA"/>
    <property type="match status" value="1"/>
</dbReference>
<dbReference type="HOGENOM" id="CLU_100715_7_1_1"/>
<dbReference type="GO" id="GO:0005739">
    <property type="term" value="C:mitochondrion"/>
    <property type="evidence" value="ECO:0007669"/>
    <property type="project" value="UniProtKB-ARBA"/>
</dbReference>
<keyword evidence="4" id="KW-1185">Reference proteome</keyword>
<dbReference type="Pfam" id="PF01042">
    <property type="entry name" value="Ribonuc_L-PSP"/>
    <property type="match status" value="1"/>
</dbReference>
<protein>
    <submittedName>
        <fullName evidence="3">Endoribonuclease L-PSP</fullName>
    </submittedName>
</protein>
<gene>
    <name evidence="3" type="ORF">M438DRAFT_379880</name>
</gene>
<evidence type="ECO:0000313" key="3">
    <source>
        <dbReference type="EMBL" id="KEQ89776.1"/>
    </source>
</evidence>
<name>A0A074YSE2_AURPU</name>
<feature type="region of interest" description="Disordered" evidence="2">
    <location>
        <begin position="1"/>
        <end position="20"/>
    </location>
</feature>
<dbReference type="GO" id="GO:0019239">
    <property type="term" value="F:deaminase activity"/>
    <property type="evidence" value="ECO:0007669"/>
    <property type="project" value="TreeGrafter"/>
</dbReference>
<dbReference type="GO" id="GO:0005829">
    <property type="term" value="C:cytosol"/>
    <property type="evidence" value="ECO:0007669"/>
    <property type="project" value="TreeGrafter"/>
</dbReference>
<dbReference type="Proteomes" id="UP000030706">
    <property type="component" value="Unassembled WGS sequence"/>
</dbReference>
<dbReference type="InterPro" id="IPR006056">
    <property type="entry name" value="RidA"/>
</dbReference>
<dbReference type="InterPro" id="IPR006175">
    <property type="entry name" value="YjgF/YER057c/UK114"/>
</dbReference>
<dbReference type="InterPro" id="IPR035959">
    <property type="entry name" value="RutC-like_sf"/>
</dbReference>